<keyword evidence="3" id="KW-0472">Membrane</keyword>
<organism evidence="6 7">
    <name type="scientific">Jaapia argillacea MUCL 33604</name>
    <dbReference type="NCBI Taxonomy" id="933084"/>
    <lineage>
        <taxon>Eukaryota</taxon>
        <taxon>Fungi</taxon>
        <taxon>Dikarya</taxon>
        <taxon>Basidiomycota</taxon>
        <taxon>Agaricomycotina</taxon>
        <taxon>Agaricomycetes</taxon>
        <taxon>Agaricomycetidae</taxon>
        <taxon>Jaapiales</taxon>
        <taxon>Jaapiaceae</taxon>
        <taxon>Jaapia</taxon>
    </lineage>
</organism>
<evidence type="ECO:0000313" key="7">
    <source>
        <dbReference type="Proteomes" id="UP000027265"/>
    </source>
</evidence>
<keyword evidence="7" id="KW-1185">Reference proteome</keyword>
<dbReference type="AlphaFoldDB" id="A0A067Q646"/>
<evidence type="ECO:0000259" key="4">
    <source>
        <dbReference type="Pfam" id="PF11380"/>
    </source>
</evidence>
<dbReference type="Pfam" id="PF11380">
    <property type="entry name" value="Stealth_CR2"/>
    <property type="match status" value="1"/>
</dbReference>
<gene>
    <name evidence="6" type="ORF">JAAARDRAFT_518082</name>
</gene>
<evidence type="ECO:0000256" key="3">
    <source>
        <dbReference type="SAM" id="Phobius"/>
    </source>
</evidence>
<reference evidence="7" key="1">
    <citation type="journal article" date="2014" name="Proc. Natl. Acad. Sci. U.S.A.">
        <title>Extensive sampling of basidiomycete genomes demonstrates inadequacy of the white-rot/brown-rot paradigm for wood decay fungi.</title>
        <authorList>
            <person name="Riley R."/>
            <person name="Salamov A.A."/>
            <person name="Brown D.W."/>
            <person name="Nagy L.G."/>
            <person name="Floudas D."/>
            <person name="Held B.W."/>
            <person name="Levasseur A."/>
            <person name="Lombard V."/>
            <person name="Morin E."/>
            <person name="Otillar R."/>
            <person name="Lindquist E.A."/>
            <person name="Sun H."/>
            <person name="LaButti K.M."/>
            <person name="Schmutz J."/>
            <person name="Jabbour D."/>
            <person name="Luo H."/>
            <person name="Baker S.E."/>
            <person name="Pisabarro A.G."/>
            <person name="Walton J.D."/>
            <person name="Blanchette R.A."/>
            <person name="Henrissat B."/>
            <person name="Martin F."/>
            <person name="Cullen D."/>
            <person name="Hibbett D.S."/>
            <person name="Grigoriev I.V."/>
        </authorList>
    </citation>
    <scope>NUCLEOTIDE SEQUENCE [LARGE SCALE GENOMIC DNA]</scope>
    <source>
        <strain evidence="7">MUCL 33604</strain>
    </source>
</reference>
<dbReference type="Pfam" id="PF17102">
    <property type="entry name" value="Stealth_CR3"/>
    <property type="match status" value="1"/>
</dbReference>
<feature type="domain" description="Stealth protein CR3 conserved region 3" evidence="5">
    <location>
        <begin position="322"/>
        <end position="375"/>
    </location>
</feature>
<feature type="domain" description="Stealth protein CR2 conserved region 2" evidence="4">
    <location>
        <begin position="194"/>
        <end position="272"/>
    </location>
</feature>
<dbReference type="InterPro" id="IPR047141">
    <property type="entry name" value="Stealth"/>
</dbReference>
<evidence type="ECO:0008006" key="8">
    <source>
        <dbReference type="Google" id="ProtNLM"/>
    </source>
</evidence>
<evidence type="ECO:0000256" key="2">
    <source>
        <dbReference type="ARBA" id="ARBA00022679"/>
    </source>
</evidence>
<dbReference type="InterPro" id="IPR031357">
    <property type="entry name" value="Stealth_CR3"/>
</dbReference>
<dbReference type="PANTHER" id="PTHR24045">
    <property type="match status" value="1"/>
</dbReference>
<dbReference type="GO" id="GO:0003976">
    <property type="term" value="F:UDP-N-acetylglucosamine-lysosomal-enzyme N-acetylglucosaminephosphotransferase activity"/>
    <property type="evidence" value="ECO:0007669"/>
    <property type="project" value="TreeGrafter"/>
</dbReference>
<dbReference type="InParanoid" id="A0A067Q646"/>
<dbReference type="GO" id="GO:0005794">
    <property type="term" value="C:Golgi apparatus"/>
    <property type="evidence" value="ECO:0007669"/>
    <property type="project" value="TreeGrafter"/>
</dbReference>
<accession>A0A067Q646</accession>
<protein>
    <recommendedName>
        <fullName evidence="8">Stealth protein CR3 conserved region 3 domain-containing protein</fullName>
    </recommendedName>
</protein>
<dbReference type="Proteomes" id="UP000027265">
    <property type="component" value="Unassembled WGS sequence"/>
</dbReference>
<sequence>MASIPLPISTVRHHKRLPIRLMALTFLVVLCLYLVVNDFRSWTAPESNFLYPEFYYSVFKPIPAPKEPPSERVLAPPTLECLEALVARGEPCQDRTKTTLDVVWTWVNSSDPLWRREHTASQYRLLGEEPPLINYTSPLAHFADFDELRYSIRSLLQHFRSSTANFHIVAADFPVPPETDTDNDTEHSALQRVGQMPQWLDPAQSYWKDGKIQLSVHHHANVFSPYHDTSFNSYAIESQFFRLQGVSDAFVYLNDDMYFMRNLAAADFYTPAYGLVLRFQSNLLVPSTPDPSPQRGEWQPLRQSNYLISERFAHRSRPYLGHVAKSASMPLLREMAAIWPEEFAQTASRQFREVWRNGADGDIHTMFLLSHFVVERWREALLWSWTVGRIGKLDDSWPEAEGWAALGGTSEPFITVPGYSRRTTEAGQIRSMLQGSGLEPSTETVYLFSSGDGYPYREISKGRTSAWPDYRFKSEVCTITRVECFGDSNSAGEIFKRIAFEKPECGDCVLNALTRNSGELGLSAFLPQKGRTVWPSRWGSAPSTLPLNKKWREADFRLQSVLSEAPRFMTIDVREWTMQLLYRYRFVIGGTQTTLLRLNDMQTAKSSLWHLDHETPPLLCMNDDVSPAYQGGVYSVLRQWQQKRWGQSATWERGAPTCDDCTTSTP</sequence>
<dbReference type="GO" id="GO:0046835">
    <property type="term" value="P:carbohydrate phosphorylation"/>
    <property type="evidence" value="ECO:0007669"/>
    <property type="project" value="TreeGrafter"/>
</dbReference>
<name>A0A067Q646_9AGAM</name>
<dbReference type="EMBL" id="KL197712">
    <property type="protein sequence ID" value="KDQ61660.1"/>
    <property type="molecule type" value="Genomic_DNA"/>
</dbReference>
<evidence type="ECO:0000313" key="6">
    <source>
        <dbReference type="EMBL" id="KDQ61660.1"/>
    </source>
</evidence>
<dbReference type="InterPro" id="IPR021520">
    <property type="entry name" value="Stealth_CR2"/>
</dbReference>
<dbReference type="STRING" id="933084.A0A067Q646"/>
<keyword evidence="3" id="KW-0812">Transmembrane</keyword>
<keyword evidence="3" id="KW-1133">Transmembrane helix</keyword>
<evidence type="ECO:0000256" key="1">
    <source>
        <dbReference type="ARBA" id="ARBA00007583"/>
    </source>
</evidence>
<dbReference type="PANTHER" id="PTHR24045:SF0">
    <property type="entry name" value="N-ACETYLGLUCOSAMINE-1-PHOSPHOTRANSFERASE SUBUNITS ALPHA_BETA"/>
    <property type="match status" value="1"/>
</dbReference>
<proteinExistence type="inferred from homology"/>
<comment type="similarity">
    <text evidence="1">Belongs to the stealth family.</text>
</comment>
<keyword evidence="2" id="KW-0808">Transferase</keyword>
<dbReference type="HOGENOM" id="CLU_005484_2_1_1"/>
<feature type="transmembrane region" description="Helical" evidence="3">
    <location>
        <begin position="17"/>
        <end position="36"/>
    </location>
</feature>
<evidence type="ECO:0000259" key="5">
    <source>
        <dbReference type="Pfam" id="PF17102"/>
    </source>
</evidence>
<dbReference type="OrthoDB" id="263283at2759"/>